<dbReference type="PANTHER" id="PTHR43542">
    <property type="entry name" value="METHYLTRANSFERASE"/>
    <property type="match status" value="1"/>
</dbReference>
<evidence type="ECO:0000256" key="1">
    <source>
        <dbReference type="ARBA" id="ARBA00022603"/>
    </source>
</evidence>
<evidence type="ECO:0000313" key="4">
    <source>
        <dbReference type="Proteomes" id="UP000176244"/>
    </source>
</evidence>
<name>A0A1F2PHB7_9FIRM</name>
<protein>
    <submittedName>
        <fullName evidence="3">Ribosomal RNA small subunit methyltransferase D</fullName>
        <ecNumber evidence="3">2.1.1.171</ecNumber>
    </submittedName>
</protein>
<dbReference type="AlphaFoldDB" id="A0A1F2PHB7"/>
<accession>A0A1F2PHB7</accession>
<organism evidence="3 4">
    <name type="scientific">Acetobacterium wieringae</name>
    <dbReference type="NCBI Taxonomy" id="52694"/>
    <lineage>
        <taxon>Bacteria</taxon>
        <taxon>Bacillati</taxon>
        <taxon>Bacillota</taxon>
        <taxon>Clostridia</taxon>
        <taxon>Eubacteriales</taxon>
        <taxon>Eubacteriaceae</taxon>
        <taxon>Acetobacterium</taxon>
    </lineage>
</organism>
<sequence length="198" mass="22421">MRIIAGEKRGKKLTTISGDRIRPTADKIKGAVFNSLQNEVREAAVFIDLFSGTGAMGLEALSRGVESAYFFDLSSESIQITAKNIQLLGYEKRARVFNQSAQSGVEMLARNKILCDIIFVDPPYCQVDEIYHLLEMISEKEILSEKGKLVIETEKSVIMPLVKNKLTCYKSKKYGITTISYYSRENYEHKNCSLPREF</sequence>
<dbReference type="STRING" id="52694.ACWI_19230"/>
<comment type="caution">
    <text evidence="3">The sequence shown here is derived from an EMBL/GenBank/DDBJ whole genome shotgun (WGS) entry which is preliminary data.</text>
</comment>
<dbReference type="PANTHER" id="PTHR43542:SF1">
    <property type="entry name" value="METHYLTRANSFERASE"/>
    <property type="match status" value="1"/>
</dbReference>
<dbReference type="PIRSF" id="PIRSF004553">
    <property type="entry name" value="CHP00095"/>
    <property type="match status" value="1"/>
</dbReference>
<dbReference type="RefSeq" id="WP_070371218.1">
    <property type="nucleotide sequence ID" value="NZ_LKEU01000029.1"/>
</dbReference>
<dbReference type="InterPro" id="IPR029063">
    <property type="entry name" value="SAM-dependent_MTases_sf"/>
</dbReference>
<dbReference type="EC" id="2.1.1.171" evidence="3"/>
<keyword evidence="1 3" id="KW-0489">Methyltransferase</keyword>
<keyword evidence="2 3" id="KW-0808">Transferase</keyword>
<dbReference type="InterPro" id="IPR004398">
    <property type="entry name" value="RNA_MeTrfase_RsmD"/>
</dbReference>
<dbReference type="SUPFAM" id="SSF53335">
    <property type="entry name" value="S-adenosyl-L-methionine-dependent methyltransferases"/>
    <property type="match status" value="1"/>
</dbReference>
<dbReference type="EMBL" id="LKEU01000029">
    <property type="protein sequence ID" value="OFV70710.1"/>
    <property type="molecule type" value="Genomic_DNA"/>
</dbReference>
<gene>
    <name evidence="3" type="primary">rsmD</name>
    <name evidence="3" type="ORF">ACWI_19230</name>
</gene>
<reference evidence="3 4" key="1">
    <citation type="submission" date="2015-09" db="EMBL/GenBank/DDBJ databases">
        <title>Genome sequence of Acetobacterium wieringae DSM 1911.</title>
        <authorList>
            <person name="Poehlein A."/>
            <person name="Bengelsdorf F.R."/>
            <person name="Schiel-Bengelsdorf B."/>
            <person name="Duerre P."/>
            <person name="Daniel R."/>
        </authorList>
    </citation>
    <scope>NUCLEOTIDE SEQUENCE [LARGE SCALE GENOMIC DNA]</scope>
    <source>
        <strain evidence="3 4">DSM 1911</strain>
    </source>
</reference>
<dbReference type="NCBIfam" id="TIGR00095">
    <property type="entry name" value="16S rRNA (guanine(966)-N(2))-methyltransferase RsmD"/>
    <property type="match status" value="1"/>
</dbReference>
<proteinExistence type="predicted"/>
<dbReference type="Gene3D" id="3.40.50.150">
    <property type="entry name" value="Vaccinia Virus protein VP39"/>
    <property type="match status" value="1"/>
</dbReference>
<evidence type="ECO:0000256" key="2">
    <source>
        <dbReference type="ARBA" id="ARBA00022679"/>
    </source>
</evidence>
<dbReference type="Pfam" id="PF03602">
    <property type="entry name" value="Cons_hypoth95"/>
    <property type="match status" value="1"/>
</dbReference>
<dbReference type="Proteomes" id="UP000176244">
    <property type="component" value="Unassembled WGS sequence"/>
</dbReference>
<dbReference type="CDD" id="cd02440">
    <property type="entry name" value="AdoMet_MTases"/>
    <property type="match status" value="1"/>
</dbReference>
<dbReference type="GO" id="GO:0052913">
    <property type="term" value="F:16S rRNA (guanine(966)-N(2))-methyltransferase activity"/>
    <property type="evidence" value="ECO:0007669"/>
    <property type="project" value="UniProtKB-EC"/>
</dbReference>
<evidence type="ECO:0000313" key="3">
    <source>
        <dbReference type="EMBL" id="OFV70710.1"/>
    </source>
</evidence>
<dbReference type="OrthoDB" id="9803017at2"/>